<evidence type="ECO:0000256" key="1">
    <source>
        <dbReference type="SAM" id="MobiDB-lite"/>
    </source>
</evidence>
<dbReference type="AlphaFoldDB" id="W6U7W9"/>
<evidence type="ECO:0000313" key="3">
    <source>
        <dbReference type="Proteomes" id="UP000019149"/>
    </source>
</evidence>
<evidence type="ECO:0000313" key="2">
    <source>
        <dbReference type="EMBL" id="EUB54472.1"/>
    </source>
</evidence>
<dbReference type="RefSeq" id="XP_024345668.1">
    <property type="nucleotide sequence ID" value="XM_024499920.1"/>
</dbReference>
<accession>W6U7W9</accession>
<dbReference type="Proteomes" id="UP000019149">
    <property type="component" value="Unassembled WGS sequence"/>
</dbReference>
<name>W6U7W9_ECHGR</name>
<dbReference type="GeneID" id="36346386"/>
<gene>
    <name evidence="2" type="ORF">EGR_10671</name>
</gene>
<organism evidence="2 3">
    <name type="scientific">Echinococcus granulosus</name>
    <name type="common">Hydatid tapeworm</name>
    <dbReference type="NCBI Taxonomy" id="6210"/>
    <lineage>
        <taxon>Eukaryota</taxon>
        <taxon>Metazoa</taxon>
        <taxon>Spiralia</taxon>
        <taxon>Lophotrochozoa</taxon>
        <taxon>Platyhelminthes</taxon>
        <taxon>Cestoda</taxon>
        <taxon>Eucestoda</taxon>
        <taxon>Cyclophyllidea</taxon>
        <taxon>Taeniidae</taxon>
        <taxon>Echinococcus</taxon>
        <taxon>Echinococcus granulosus group</taxon>
    </lineage>
</organism>
<sequence length="275" mass="31514">MAKYKTVIRTDEQKKTDRNKDKYYRARGWLADWWTCSHFHKSNNYPFDSKHSYLQYILNKTQCNKVVPCENEVSIIPIPTLLPHWIGSEPNLREVKRTPIRLPINQKSGKKRGNPTYHKHQQQIRAKQSRTAANKSGAHMQTHVSRSQAKCAIYYKFKQKIVKLKKGFSCKMLYIVQSLEVKEEMKRGRLKKARLDVFPFKFIGKAANALKICSPLSSLLIGYHGAEKIIAMGEAGRIVCLATEEIAALREVEKDGGTSAFKADASSLWLIAFIK</sequence>
<dbReference type="EMBL" id="APAU02000249">
    <property type="protein sequence ID" value="EUB54472.1"/>
    <property type="molecule type" value="Genomic_DNA"/>
</dbReference>
<dbReference type="KEGG" id="egl:EGR_10671"/>
<proteinExistence type="predicted"/>
<dbReference type="CTD" id="36346386"/>
<keyword evidence="3" id="KW-1185">Reference proteome</keyword>
<comment type="caution">
    <text evidence="2">The sequence shown here is derived from an EMBL/GenBank/DDBJ whole genome shotgun (WGS) entry which is preliminary data.</text>
</comment>
<protein>
    <submittedName>
        <fullName evidence="2">Uncharacterized protein</fullName>
    </submittedName>
</protein>
<reference evidence="2 3" key="1">
    <citation type="journal article" date="2013" name="Nat. Genet.">
        <title>The genome of the hydatid tapeworm Echinococcus granulosus.</title>
        <authorList>
            <person name="Zheng H."/>
            <person name="Zhang W."/>
            <person name="Zhang L."/>
            <person name="Zhang Z."/>
            <person name="Li J."/>
            <person name="Lu G."/>
            <person name="Zhu Y."/>
            <person name="Wang Y."/>
            <person name="Huang Y."/>
            <person name="Liu J."/>
            <person name="Kang H."/>
            <person name="Chen J."/>
            <person name="Wang L."/>
            <person name="Chen A."/>
            <person name="Yu S."/>
            <person name="Gao Z."/>
            <person name="Jin L."/>
            <person name="Gu W."/>
            <person name="Wang Z."/>
            <person name="Zhao L."/>
            <person name="Shi B."/>
            <person name="Wen H."/>
            <person name="Lin R."/>
            <person name="Jones M.K."/>
            <person name="Brejova B."/>
            <person name="Vinar T."/>
            <person name="Zhao G."/>
            <person name="McManus D.P."/>
            <person name="Chen Z."/>
            <person name="Zhou Y."/>
            <person name="Wang S."/>
        </authorList>
    </citation>
    <scope>NUCLEOTIDE SEQUENCE [LARGE SCALE GENOMIC DNA]</scope>
</reference>
<feature type="compositionally biased region" description="Basic residues" evidence="1">
    <location>
        <begin position="108"/>
        <end position="122"/>
    </location>
</feature>
<feature type="region of interest" description="Disordered" evidence="1">
    <location>
        <begin position="105"/>
        <end position="130"/>
    </location>
</feature>